<comment type="function">
    <text evidence="6">Involved in transcription antitermination. Required for transcription of ribosomal RNA (rRNA) genes. Binds specifically to the boxA antiterminator sequence of the ribosomal RNA (rrn) operons.</text>
</comment>
<protein>
    <recommendedName>
        <fullName evidence="6">Transcription antitermination protein NusB</fullName>
    </recommendedName>
    <alternativeName>
        <fullName evidence="6">Antitermination factor NusB</fullName>
    </alternativeName>
</protein>
<accession>A0A0C1QZY2</accession>
<reference evidence="8 9" key="1">
    <citation type="submission" date="2014-11" db="EMBL/GenBank/DDBJ databases">
        <title>A Rickettsiales Symbiont of Amoebae With Ancient Features.</title>
        <authorList>
            <person name="Schulz F."/>
            <person name="Martijn J."/>
            <person name="Wascher F."/>
            <person name="Kostanjsek R."/>
            <person name="Ettema T.J."/>
            <person name="Horn M."/>
        </authorList>
    </citation>
    <scope>NUCLEOTIDE SEQUENCE [LARGE SCALE GENOMIC DNA]</scope>
    <source>
        <strain evidence="8 9">UWC36</strain>
    </source>
</reference>
<dbReference type="AlphaFoldDB" id="A0A0C1QZY2"/>
<comment type="similarity">
    <text evidence="1 6">Belongs to the NusB family.</text>
</comment>
<dbReference type="Proteomes" id="UP000031258">
    <property type="component" value="Unassembled WGS sequence"/>
</dbReference>
<keyword evidence="3 6" id="KW-0694">RNA-binding</keyword>
<proteinExistence type="inferred from homology"/>
<organism evidence="8 9">
    <name type="scientific">Candidatus Jidaibacter acanthamoebae</name>
    <dbReference type="NCBI Taxonomy" id="86105"/>
    <lineage>
        <taxon>Bacteria</taxon>
        <taxon>Pseudomonadati</taxon>
        <taxon>Pseudomonadota</taxon>
        <taxon>Alphaproteobacteria</taxon>
        <taxon>Rickettsiales</taxon>
        <taxon>Candidatus Midichloriaceae</taxon>
        <taxon>Candidatus Jidaibacter</taxon>
    </lineage>
</organism>
<dbReference type="InterPro" id="IPR006027">
    <property type="entry name" value="NusB_RsmB_TIM44"/>
</dbReference>
<dbReference type="GO" id="GO:0003723">
    <property type="term" value="F:RNA binding"/>
    <property type="evidence" value="ECO:0007669"/>
    <property type="project" value="UniProtKB-UniRule"/>
</dbReference>
<dbReference type="GO" id="GO:0031564">
    <property type="term" value="P:transcription antitermination"/>
    <property type="evidence" value="ECO:0007669"/>
    <property type="project" value="UniProtKB-KW"/>
</dbReference>
<dbReference type="Pfam" id="PF01029">
    <property type="entry name" value="NusB"/>
    <property type="match status" value="1"/>
</dbReference>
<sequence length="163" mass="18828">MTQAVDTKTKFYSSKIRAKRNSRILAIQCIYAYETWLHHLDSIDINQLIIDVASINNFDLLNSTKKDPIDKKYLINMIKGAIASLKELDHNASLYLAHDWKVERLPKLVKNVIRLGIYELINTKDLDKLIIINEYLDIAKLFNHEGEVGFINTVLDKVSKENL</sequence>
<dbReference type="EMBL" id="JSWE01000092">
    <property type="protein sequence ID" value="KIE05595.1"/>
    <property type="molecule type" value="Genomic_DNA"/>
</dbReference>
<evidence type="ECO:0000259" key="7">
    <source>
        <dbReference type="Pfam" id="PF01029"/>
    </source>
</evidence>
<dbReference type="STRING" id="86105.NF27_DP01390"/>
<evidence type="ECO:0000256" key="2">
    <source>
        <dbReference type="ARBA" id="ARBA00022814"/>
    </source>
</evidence>
<evidence type="ECO:0000256" key="1">
    <source>
        <dbReference type="ARBA" id="ARBA00005952"/>
    </source>
</evidence>
<keyword evidence="5 6" id="KW-0804">Transcription</keyword>
<evidence type="ECO:0000256" key="3">
    <source>
        <dbReference type="ARBA" id="ARBA00022884"/>
    </source>
</evidence>
<dbReference type="InterPro" id="IPR035926">
    <property type="entry name" value="NusB-like_sf"/>
</dbReference>
<evidence type="ECO:0000313" key="8">
    <source>
        <dbReference type="EMBL" id="KIE05595.1"/>
    </source>
</evidence>
<evidence type="ECO:0000256" key="6">
    <source>
        <dbReference type="HAMAP-Rule" id="MF_00073"/>
    </source>
</evidence>
<keyword evidence="9" id="KW-1185">Reference proteome</keyword>
<evidence type="ECO:0000256" key="4">
    <source>
        <dbReference type="ARBA" id="ARBA00023015"/>
    </source>
</evidence>
<evidence type="ECO:0000256" key="5">
    <source>
        <dbReference type="ARBA" id="ARBA00023163"/>
    </source>
</evidence>
<comment type="caution">
    <text evidence="8">The sequence shown here is derived from an EMBL/GenBank/DDBJ whole genome shotgun (WGS) entry which is preliminary data.</text>
</comment>
<name>A0A0C1QZY2_9RICK</name>
<evidence type="ECO:0000313" key="9">
    <source>
        <dbReference type="Proteomes" id="UP000031258"/>
    </source>
</evidence>
<dbReference type="HAMAP" id="MF_00073">
    <property type="entry name" value="NusB"/>
    <property type="match status" value="1"/>
</dbReference>
<feature type="domain" description="NusB/RsmB/TIM44" evidence="7">
    <location>
        <begin position="20"/>
        <end position="160"/>
    </location>
</feature>
<dbReference type="GO" id="GO:0006353">
    <property type="term" value="P:DNA-templated transcription termination"/>
    <property type="evidence" value="ECO:0007669"/>
    <property type="project" value="UniProtKB-UniRule"/>
</dbReference>
<dbReference type="Gene3D" id="1.10.940.10">
    <property type="entry name" value="NusB-like"/>
    <property type="match status" value="1"/>
</dbReference>
<keyword evidence="2 6" id="KW-0889">Transcription antitermination</keyword>
<dbReference type="OrthoDB" id="9797817at2"/>
<dbReference type="SUPFAM" id="SSF48013">
    <property type="entry name" value="NusB-like"/>
    <property type="match status" value="1"/>
</dbReference>
<keyword evidence="4 6" id="KW-0805">Transcription regulation</keyword>
<gene>
    <name evidence="6" type="primary">nusB</name>
    <name evidence="8" type="ORF">NF27_DP01390</name>
</gene>
<dbReference type="InterPro" id="IPR011605">
    <property type="entry name" value="NusB_fam"/>
</dbReference>
<dbReference type="NCBIfam" id="TIGR01951">
    <property type="entry name" value="nusB"/>
    <property type="match status" value="1"/>
</dbReference>